<reference evidence="1 2" key="1">
    <citation type="journal article" date="2021" name="Elife">
        <title>Chloroplast acquisition without the gene transfer in kleptoplastic sea slugs, Plakobranchus ocellatus.</title>
        <authorList>
            <person name="Maeda T."/>
            <person name="Takahashi S."/>
            <person name="Yoshida T."/>
            <person name="Shimamura S."/>
            <person name="Takaki Y."/>
            <person name="Nagai Y."/>
            <person name="Toyoda A."/>
            <person name="Suzuki Y."/>
            <person name="Arimoto A."/>
            <person name="Ishii H."/>
            <person name="Satoh N."/>
            <person name="Nishiyama T."/>
            <person name="Hasebe M."/>
            <person name="Maruyama T."/>
            <person name="Minagawa J."/>
            <person name="Obokata J."/>
            <person name="Shigenobu S."/>
        </authorList>
    </citation>
    <scope>NUCLEOTIDE SEQUENCE [LARGE SCALE GENOMIC DNA]</scope>
</reference>
<dbReference type="EMBL" id="BLXT01008489">
    <property type="protein sequence ID" value="GFO49485.1"/>
    <property type="molecule type" value="Genomic_DNA"/>
</dbReference>
<accession>A0AAV4DZJ9</accession>
<dbReference type="AlphaFoldDB" id="A0AAV4DZJ9"/>
<keyword evidence="2" id="KW-1185">Reference proteome</keyword>
<organism evidence="1 2">
    <name type="scientific">Plakobranchus ocellatus</name>
    <dbReference type="NCBI Taxonomy" id="259542"/>
    <lineage>
        <taxon>Eukaryota</taxon>
        <taxon>Metazoa</taxon>
        <taxon>Spiralia</taxon>
        <taxon>Lophotrochozoa</taxon>
        <taxon>Mollusca</taxon>
        <taxon>Gastropoda</taxon>
        <taxon>Heterobranchia</taxon>
        <taxon>Euthyneura</taxon>
        <taxon>Panpulmonata</taxon>
        <taxon>Sacoglossa</taxon>
        <taxon>Placobranchoidea</taxon>
        <taxon>Plakobranchidae</taxon>
        <taxon>Plakobranchus</taxon>
    </lineage>
</organism>
<sequence length="106" mass="12151">MEWLSGFLKRHECISRRTSEATSLARATAFNKTNVEAFFEMLQDLYSRYSFPPERFYNLDETGLTTSQKPQKVVAEIGAKLCRMNGVRPSQCVVSSIQLEMHCHLS</sequence>
<proteinExistence type="predicted"/>
<gene>
    <name evidence="1" type="ORF">PoB_007599000</name>
</gene>
<dbReference type="Proteomes" id="UP000735302">
    <property type="component" value="Unassembled WGS sequence"/>
</dbReference>
<evidence type="ECO:0000313" key="1">
    <source>
        <dbReference type="EMBL" id="GFO49485.1"/>
    </source>
</evidence>
<protein>
    <submittedName>
        <fullName evidence="1">Tigger transposable element-derived protein 6-like protein</fullName>
    </submittedName>
</protein>
<name>A0AAV4DZJ9_9GAST</name>
<comment type="caution">
    <text evidence="1">The sequence shown here is derived from an EMBL/GenBank/DDBJ whole genome shotgun (WGS) entry which is preliminary data.</text>
</comment>
<evidence type="ECO:0000313" key="2">
    <source>
        <dbReference type="Proteomes" id="UP000735302"/>
    </source>
</evidence>